<reference evidence="3 5" key="1">
    <citation type="journal article" date="2013" name="Curr. Biol.">
        <title>Shared signatures of parasitism and phylogenomics unite Cryptomycota and microsporidia.</title>
        <authorList>
            <person name="James T.Y."/>
            <person name="Pelin A."/>
            <person name="Bonen L."/>
            <person name="Ahrendt S."/>
            <person name="Sain D."/>
            <person name="Corradi N."/>
            <person name="Stajich J.E."/>
        </authorList>
    </citation>
    <scope>NUCLEOTIDE SEQUENCE [LARGE SCALE GENOMIC DNA]</scope>
    <source>
        <strain evidence="3">CSF55</strain>
        <strain evidence="3">CSF55</strain>
    </source>
</reference>
<feature type="signal peptide" evidence="2">
    <location>
        <begin position="1"/>
        <end position="22"/>
    </location>
</feature>
<protein>
    <submittedName>
        <fullName evidence="3">Uncharacterized protein</fullName>
    </submittedName>
</protein>
<dbReference type="EMBL" id="KE561087">
    <property type="protein sequence ID" value="EPZ33022.1"/>
    <property type="molecule type" value="Genomic_DNA"/>
</dbReference>
<keyword evidence="5" id="KW-1185">Reference proteome</keyword>
<dbReference type="Proteomes" id="UP000281549">
    <property type="component" value="Unassembled WGS sequence"/>
</dbReference>
<evidence type="ECO:0000313" key="4">
    <source>
        <dbReference type="EMBL" id="RKP21410.1"/>
    </source>
</evidence>
<feature type="coiled-coil region" evidence="1">
    <location>
        <begin position="206"/>
        <end position="233"/>
    </location>
</feature>
<evidence type="ECO:0000313" key="6">
    <source>
        <dbReference type="Proteomes" id="UP000281549"/>
    </source>
</evidence>
<feature type="chain" id="PRO_5040560263" evidence="2">
    <location>
        <begin position="23"/>
        <end position="242"/>
    </location>
</feature>
<evidence type="ECO:0000256" key="2">
    <source>
        <dbReference type="SAM" id="SignalP"/>
    </source>
</evidence>
<evidence type="ECO:0000313" key="5">
    <source>
        <dbReference type="Proteomes" id="UP000030755"/>
    </source>
</evidence>
<dbReference type="Proteomes" id="UP000030755">
    <property type="component" value="Unassembled WGS sequence"/>
</dbReference>
<gene>
    <name evidence="3" type="ORF">O9G_003845</name>
    <name evidence="4" type="ORF">ROZALSC1DRAFT_27192</name>
</gene>
<reference evidence="6" key="2">
    <citation type="journal article" date="2018" name="Nat. Microbiol.">
        <title>Leveraging single-cell genomics to expand the fungal tree of life.</title>
        <authorList>
            <person name="Ahrendt S.R."/>
            <person name="Quandt C.A."/>
            <person name="Ciobanu D."/>
            <person name="Clum A."/>
            <person name="Salamov A."/>
            <person name="Andreopoulos B."/>
            <person name="Cheng J.F."/>
            <person name="Woyke T."/>
            <person name="Pelin A."/>
            <person name="Henrissat B."/>
            <person name="Reynolds N.K."/>
            <person name="Benny G.L."/>
            <person name="Smith M.E."/>
            <person name="James T.Y."/>
            <person name="Grigoriev I.V."/>
        </authorList>
    </citation>
    <scope>NUCLEOTIDE SEQUENCE [LARGE SCALE GENOMIC DNA]</scope>
    <source>
        <strain evidence="6">CSF55</strain>
    </source>
</reference>
<dbReference type="EMBL" id="ML004958">
    <property type="protein sequence ID" value="RKP21410.1"/>
    <property type="molecule type" value="Genomic_DNA"/>
</dbReference>
<reference evidence="4" key="3">
    <citation type="submission" date="2018-08" db="EMBL/GenBank/DDBJ databases">
        <title>Leveraging single-cell genomics to expand the Fungal Tree of Life.</title>
        <authorList>
            <consortium name="DOE Joint Genome Institute"/>
            <person name="Ahrendt S.R."/>
            <person name="Quandt C.A."/>
            <person name="Ciobanu D."/>
            <person name="Clum A."/>
            <person name="Salamov A."/>
            <person name="Andreopoulos B."/>
            <person name="Cheng J.-F."/>
            <person name="Woyke T."/>
            <person name="Pelin A."/>
            <person name="Henrissat B."/>
            <person name="Reynolds N."/>
            <person name="Benny G.L."/>
            <person name="Smith M.E."/>
            <person name="James T.Y."/>
            <person name="Grigoriev I.V."/>
        </authorList>
    </citation>
    <scope>NUCLEOTIDE SEQUENCE</scope>
    <source>
        <strain evidence="4">CSF55</strain>
    </source>
</reference>
<dbReference type="HOGENOM" id="CLU_1147744_0_0_1"/>
<proteinExistence type="predicted"/>
<dbReference type="AlphaFoldDB" id="A0A075AWD4"/>
<accession>A0A075AWD4</accession>
<keyword evidence="1" id="KW-0175">Coiled coil</keyword>
<sequence>MKCQSIVSVFLALLSVSHICASGLSPKTLPLANQEELLELIDGCLQLCDLHEKLDKSIDARLEKIESAGDLEMKCFEDLLKTDNKKAIMDFLLKEMEARGVCDAIKKTCEKAFKSKFNKRLDIKKIFSILKGIKGDSNSLESQLDLMSQFEIVKIAEREEKKFMLNWIDRDFQISLNDVRDSEISTEKIESLIEELASKLYDENFELIEENDCNELENLLKELEVEIHFEKQRRRLSRMSIN</sequence>
<evidence type="ECO:0000313" key="3">
    <source>
        <dbReference type="EMBL" id="EPZ33022.1"/>
    </source>
</evidence>
<evidence type="ECO:0000256" key="1">
    <source>
        <dbReference type="SAM" id="Coils"/>
    </source>
</evidence>
<name>A0A075AWD4_ROZAC</name>
<organism evidence="3 5">
    <name type="scientific">Rozella allomycis (strain CSF55)</name>
    <dbReference type="NCBI Taxonomy" id="988480"/>
    <lineage>
        <taxon>Eukaryota</taxon>
        <taxon>Fungi</taxon>
        <taxon>Fungi incertae sedis</taxon>
        <taxon>Cryptomycota</taxon>
        <taxon>Cryptomycota incertae sedis</taxon>
        <taxon>Rozella</taxon>
    </lineage>
</organism>
<keyword evidence="2" id="KW-0732">Signal</keyword>